<dbReference type="PANTHER" id="PTHR39639">
    <property type="entry name" value="CHROMOSOME 16, WHOLE GENOME SHOTGUN SEQUENCE"/>
    <property type="match status" value="1"/>
</dbReference>
<feature type="compositionally biased region" description="Basic and acidic residues" evidence="1">
    <location>
        <begin position="395"/>
        <end position="427"/>
    </location>
</feature>
<evidence type="ECO:0000313" key="3">
    <source>
        <dbReference type="EMBL" id="WDQ45446.1"/>
    </source>
</evidence>
<dbReference type="PANTHER" id="PTHR39639:SF1">
    <property type="entry name" value="DUF262 DOMAIN-CONTAINING PROTEIN"/>
    <property type="match status" value="1"/>
</dbReference>
<dbReference type="Pfam" id="PF03235">
    <property type="entry name" value="GmrSD_N"/>
    <property type="match status" value="1"/>
</dbReference>
<dbReference type="EMBL" id="OQ326496">
    <property type="protein sequence ID" value="WDQ45446.1"/>
    <property type="molecule type" value="Genomic_DNA"/>
</dbReference>
<feature type="domain" description="GmrSD restriction endonucleases N-terminal" evidence="2">
    <location>
        <begin position="18"/>
        <end position="174"/>
    </location>
</feature>
<feature type="region of interest" description="Disordered" evidence="1">
    <location>
        <begin position="357"/>
        <end position="475"/>
    </location>
</feature>
<name>A0AAT9TR53_9CAUD</name>
<accession>A0AAT9TR53</accession>
<sequence>MYNITTTTWTMKRLLKEFNNINFRCPVQRGFVWDIGRQSLFIHSLLNGDIIPPLFIRRLSLEDGNQYKMEARDGQQRCTTVYRFMKGEFKLSKIPEYKEGDKFDFRIARGENEELQDINGLSWNDLTEEEKDRIKDATISIYYIDNATDIEADMIFFKLNNGKSLTNTELARAQAKSRDTLKALSDHKLFATMFSEKALVNSSFDMATKMWFMLNEDEPNLMSSHIKAELKSIDVTPEESSRITNVLDFALLVYNNLSIVKIAKRMITKTHFLSLVPIIDRAIEDDINPAKFVEFVESFYDGKSTKEPTINSAYNGIFDNASASRSHIRVRHNALMNHYEKLFNGEKEDIYSTDLADFENEDQEDTKEENKKEKGVNYDEVIDFNSPVITEPEPEQPKVEKPKQELKKKTVKKPEKPVSNPKEKEKAPTAPKTAAPKKEEPIIMSTADYNKQLEEKRKAKEQEKANKSKLGIAPF</sequence>
<proteinExistence type="predicted"/>
<evidence type="ECO:0000259" key="2">
    <source>
        <dbReference type="Pfam" id="PF03235"/>
    </source>
</evidence>
<reference evidence="3" key="1">
    <citation type="submission" date="2023-01" db="EMBL/GenBank/DDBJ databases">
        <authorList>
            <person name="Sprotte S."/>
            <person name="Brinks E."/>
        </authorList>
    </citation>
    <scope>NUCLEOTIDE SEQUENCE</scope>
</reference>
<feature type="compositionally biased region" description="Basic and acidic residues" evidence="1">
    <location>
        <begin position="451"/>
        <end position="466"/>
    </location>
</feature>
<protein>
    <submittedName>
        <fullName evidence="3">DUF262 domain-containing protein</fullName>
    </submittedName>
</protein>
<organism evidence="3">
    <name type="scientific">Enterocloster phage PMBT24</name>
    <dbReference type="NCBI Taxonomy" id="3025413"/>
    <lineage>
        <taxon>Viruses</taxon>
        <taxon>Duplodnaviria</taxon>
        <taxon>Heunggongvirae</taxon>
        <taxon>Uroviricota</taxon>
        <taxon>Caudoviricetes</taxon>
    </lineage>
</organism>
<feature type="compositionally biased region" description="Basic and acidic residues" evidence="1">
    <location>
        <begin position="368"/>
        <end position="377"/>
    </location>
</feature>
<evidence type="ECO:0000256" key="1">
    <source>
        <dbReference type="SAM" id="MobiDB-lite"/>
    </source>
</evidence>
<dbReference type="InterPro" id="IPR004919">
    <property type="entry name" value="GmrSD_N"/>
</dbReference>
<reference evidence="3" key="2">
    <citation type="journal article" date="2024" name="Heliyon">
        <title>Complete genome sequence of the novel virulent phage PMBT24 infecting Enterocloster bolteae from the human gut.</title>
        <authorList>
            <person name="Sprotte S."/>
            <person name="Brinks E."/>
            <person name="Neve H."/>
            <person name="Franz C.M.A.P."/>
        </authorList>
    </citation>
    <scope>NUCLEOTIDE SEQUENCE</scope>
</reference>
<feature type="compositionally biased region" description="Acidic residues" evidence="1">
    <location>
        <begin position="357"/>
        <end position="367"/>
    </location>
</feature>